<evidence type="ECO:0000256" key="1">
    <source>
        <dbReference type="SAM" id="MobiDB-lite"/>
    </source>
</evidence>
<reference evidence="2 4" key="1">
    <citation type="journal article" date="2020" name="Stud. Mycol.">
        <title>101 Dothideomycetes genomes: a test case for predicting lifestyles and emergence of pathogens.</title>
        <authorList>
            <person name="Haridas S."/>
            <person name="Albert R."/>
            <person name="Binder M."/>
            <person name="Bloem J."/>
            <person name="Labutti K."/>
            <person name="Salamov A."/>
            <person name="Andreopoulos B."/>
            <person name="Baker S."/>
            <person name="Barry K."/>
            <person name="Bills G."/>
            <person name="Bluhm B."/>
            <person name="Cannon C."/>
            <person name="Castanera R."/>
            <person name="Culley D."/>
            <person name="Daum C."/>
            <person name="Ezra D."/>
            <person name="Gonzalez J."/>
            <person name="Henrissat B."/>
            <person name="Kuo A."/>
            <person name="Liang C."/>
            <person name="Lipzen A."/>
            <person name="Lutzoni F."/>
            <person name="Magnuson J."/>
            <person name="Mondo S."/>
            <person name="Nolan M."/>
            <person name="Ohm R."/>
            <person name="Pangilinan J."/>
            <person name="Park H.-J."/>
            <person name="Ramirez L."/>
            <person name="Alfaro M."/>
            <person name="Sun H."/>
            <person name="Tritt A."/>
            <person name="Yoshinaga Y."/>
            <person name="Zwiers L.-H."/>
            <person name="Turgeon B."/>
            <person name="Goodwin S."/>
            <person name="Spatafora J."/>
            <person name="Crous P."/>
            <person name="Grigoriev I."/>
        </authorList>
    </citation>
    <scope>NUCLEOTIDE SEQUENCE</scope>
    <source>
        <strain evidence="2 4">CBS 304.34</strain>
    </source>
</reference>
<accession>A0A6A6YPU6</accession>
<dbReference type="EMBL" id="MU003699">
    <property type="protein sequence ID" value="KAF2810902.1"/>
    <property type="molecule type" value="Genomic_DNA"/>
</dbReference>
<name>A0A6A6YPU6_9PEZI</name>
<reference evidence="4" key="2">
    <citation type="submission" date="2020-04" db="EMBL/GenBank/DDBJ databases">
        <authorList>
            <consortium name="NCBI Genome Project"/>
        </authorList>
    </citation>
    <scope>NUCLEOTIDE SEQUENCE</scope>
    <source>
        <strain evidence="4">CBS 304.34</strain>
    </source>
</reference>
<feature type="region of interest" description="Disordered" evidence="1">
    <location>
        <begin position="1"/>
        <end position="39"/>
    </location>
</feature>
<evidence type="ECO:0000313" key="2">
    <source>
        <dbReference type="EMBL" id="KAF2810902.1"/>
    </source>
</evidence>
<sequence>MTRRTPRIPVDRGNVSPRAAPRRYQHDVNPQPTVYDPKDQRFAPLFTLVRWDSDSDPDMEEIKKSTDAWEAEHREKMFPAHPRVPLPPTSPEL</sequence>
<dbReference type="GeneID" id="54460687"/>
<dbReference type="RefSeq" id="XP_033577866.1">
    <property type="nucleotide sequence ID" value="XM_033719794.1"/>
</dbReference>
<dbReference type="AlphaFoldDB" id="A0A6A6YPU6"/>
<evidence type="ECO:0000313" key="3">
    <source>
        <dbReference type="Proteomes" id="UP000504636"/>
    </source>
</evidence>
<reference evidence="4" key="3">
    <citation type="submission" date="2025-04" db="UniProtKB">
        <authorList>
            <consortium name="RefSeq"/>
        </authorList>
    </citation>
    <scope>IDENTIFICATION</scope>
    <source>
        <strain evidence="4">CBS 304.34</strain>
    </source>
</reference>
<protein>
    <submittedName>
        <fullName evidence="2 4">Uncharacterized protein</fullName>
    </submittedName>
</protein>
<evidence type="ECO:0000313" key="4">
    <source>
        <dbReference type="RefSeq" id="XP_033577866.1"/>
    </source>
</evidence>
<organism evidence="2">
    <name type="scientific">Mytilinidion resinicola</name>
    <dbReference type="NCBI Taxonomy" id="574789"/>
    <lineage>
        <taxon>Eukaryota</taxon>
        <taxon>Fungi</taxon>
        <taxon>Dikarya</taxon>
        <taxon>Ascomycota</taxon>
        <taxon>Pezizomycotina</taxon>
        <taxon>Dothideomycetes</taxon>
        <taxon>Pleosporomycetidae</taxon>
        <taxon>Mytilinidiales</taxon>
        <taxon>Mytilinidiaceae</taxon>
        <taxon>Mytilinidion</taxon>
    </lineage>
</organism>
<proteinExistence type="predicted"/>
<dbReference type="Proteomes" id="UP000504636">
    <property type="component" value="Unplaced"/>
</dbReference>
<gene>
    <name evidence="2 4" type="ORF">BDZ99DRAFT_462196</name>
</gene>
<keyword evidence="3" id="KW-1185">Reference proteome</keyword>